<dbReference type="PANTHER" id="PTHR43236:SF2">
    <property type="entry name" value="BLL0069 PROTEIN"/>
    <property type="match status" value="1"/>
</dbReference>
<dbReference type="Gene3D" id="1.10.10.2910">
    <property type="match status" value="1"/>
</dbReference>
<organism evidence="2 3">
    <name type="scientific">Candidatus Amphirhobacter heronislandensis</name>
    <dbReference type="NCBI Taxonomy" id="1732024"/>
    <lineage>
        <taxon>Bacteria</taxon>
        <taxon>Pseudomonadati</taxon>
        <taxon>Pseudomonadota</taxon>
        <taxon>Gammaproteobacteria</taxon>
        <taxon>Candidatus Tethybacterales</taxon>
        <taxon>Candidatus Tethybacteraceae</taxon>
        <taxon>Candidatus Amphirhobacter</taxon>
    </lineage>
</organism>
<dbReference type="Proteomes" id="UP000604381">
    <property type="component" value="Unassembled WGS sequence"/>
</dbReference>
<evidence type="ECO:0000313" key="2">
    <source>
        <dbReference type="EMBL" id="MBF2735829.1"/>
    </source>
</evidence>
<dbReference type="PANTHER" id="PTHR43236">
    <property type="entry name" value="ANTITOXIN HIGA1"/>
    <property type="match status" value="1"/>
</dbReference>
<keyword evidence="3" id="KW-1185">Reference proteome</keyword>
<dbReference type="InterPro" id="IPR052345">
    <property type="entry name" value="Rad_response_metalloprotease"/>
</dbReference>
<evidence type="ECO:0000259" key="1">
    <source>
        <dbReference type="Pfam" id="PF06114"/>
    </source>
</evidence>
<gene>
    <name evidence="2" type="ORF">ISN26_07155</name>
</gene>
<protein>
    <submittedName>
        <fullName evidence="2">ImmA/IrrE family metallo-endopeptidase</fullName>
    </submittedName>
</protein>
<comment type="caution">
    <text evidence="2">The sequence shown here is derived from an EMBL/GenBank/DDBJ whole genome shotgun (WGS) entry which is preliminary data.</text>
</comment>
<dbReference type="EMBL" id="JADHEI010000053">
    <property type="protein sequence ID" value="MBF2735829.1"/>
    <property type="molecule type" value="Genomic_DNA"/>
</dbReference>
<accession>A0A930UIF8</accession>
<proteinExistence type="predicted"/>
<dbReference type="InterPro" id="IPR010359">
    <property type="entry name" value="IrrE_HExxH"/>
</dbReference>
<dbReference type="Pfam" id="PF06114">
    <property type="entry name" value="Peptidase_M78"/>
    <property type="match status" value="1"/>
</dbReference>
<sequence length="394" mass="44753">MKWKVNPERLQWCLDFYGISLEELAKHADIALPALEEAAAGKEALSYDEMYYLAASCEVGKYFLTSGKPLKEDGFPMTPQVLAACACLPPRSFYMRRMIVHADRFRDHYEFILEDLNWQEMLQVDGLHLMGYSSDFAANAAKVREWLGIKGGEDFDGLRRLLEDKGILVLSSLSYYEGMWKDPEAGKEVAHFKGFTLDYDSLPVLFITRHQEKQEMAFAMMHGLAHLIMHQGVRLEDAQSLAFFPKTSNKEEEEANMLASHILLPDDALAEIQTRGFGRLKPAEIQERLRPICEKHCVNAAAVLARLHGAGKIAVKACQRQEEWRDEQATQATTPGKDASEIDELIHFFGRKCVMTVVSAVDRRSITCVKAANYMSTSIKTYEELEEWAHKTPY</sequence>
<name>A0A930UIF8_9GAMM</name>
<dbReference type="AlphaFoldDB" id="A0A930UIF8"/>
<feature type="domain" description="IrrE N-terminal-like" evidence="1">
    <location>
        <begin position="198"/>
        <end position="288"/>
    </location>
</feature>
<reference evidence="2" key="1">
    <citation type="submission" date="2020-10" db="EMBL/GenBank/DDBJ databases">
        <title>An improved Amphimedon queenslandica hologenome assembly reveals how three proteobacterial symbionts can extend the metabolic phenotypic of their marine sponge host.</title>
        <authorList>
            <person name="Degnan B."/>
            <person name="Degnan S."/>
            <person name="Xiang X."/>
        </authorList>
    </citation>
    <scope>NUCLEOTIDE SEQUENCE</scope>
    <source>
        <strain evidence="2">AqS2</strain>
    </source>
</reference>
<evidence type="ECO:0000313" key="3">
    <source>
        <dbReference type="Proteomes" id="UP000604381"/>
    </source>
</evidence>